<dbReference type="GeneID" id="107074706"/>
<dbReference type="PROSITE" id="PS51062">
    <property type="entry name" value="RUNT"/>
    <property type="match status" value="1"/>
</dbReference>
<keyword evidence="7" id="KW-1185">Reference proteome</keyword>
<evidence type="ECO:0000256" key="3">
    <source>
        <dbReference type="ARBA" id="ARBA00023163"/>
    </source>
</evidence>
<evidence type="ECO:0000256" key="1">
    <source>
        <dbReference type="ARBA" id="ARBA00004123"/>
    </source>
</evidence>
<keyword evidence="3" id="KW-0804">Transcription</keyword>
<dbReference type="InterPro" id="IPR000040">
    <property type="entry name" value="AML1_Runt"/>
</dbReference>
<dbReference type="Proteomes" id="UP000694924">
    <property type="component" value="Unplaced"/>
</dbReference>
<organism evidence="7 8">
    <name type="scientific">Polistes dominula</name>
    <name type="common">European paper wasp</name>
    <name type="synonym">Vespa dominula</name>
    <dbReference type="NCBI Taxonomy" id="743375"/>
    <lineage>
        <taxon>Eukaryota</taxon>
        <taxon>Metazoa</taxon>
        <taxon>Ecdysozoa</taxon>
        <taxon>Arthropoda</taxon>
        <taxon>Hexapoda</taxon>
        <taxon>Insecta</taxon>
        <taxon>Pterygota</taxon>
        <taxon>Neoptera</taxon>
        <taxon>Endopterygota</taxon>
        <taxon>Hymenoptera</taxon>
        <taxon>Apocrita</taxon>
        <taxon>Aculeata</taxon>
        <taxon>Vespoidea</taxon>
        <taxon>Vespidae</taxon>
        <taxon>Polistinae</taxon>
        <taxon>Polistini</taxon>
        <taxon>Polistes</taxon>
    </lineage>
</organism>
<comment type="subcellular location">
    <subcellularLocation>
        <location evidence="1">Nucleus</location>
    </subcellularLocation>
</comment>
<reference evidence="8" key="1">
    <citation type="submission" date="2025-08" db="UniProtKB">
        <authorList>
            <consortium name="RefSeq"/>
        </authorList>
    </citation>
    <scope>IDENTIFICATION</scope>
    <source>
        <tissue evidence="8">Whole body</tissue>
    </source>
</reference>
<dbReference type="PANTHER" id="PTHR11950">
    <property type="entry name" value="RUNT RELATED"/>
    <property type="match status" value="1"/>
</dbReference>
<dbReference type="Gene3D" id="2.60.40.720">
    <property type="match status" value="1"/>
</dbReference>
<feature type="compositionally biased region" description="Low complexity" evidence="5">
    <location>
        <begin position="325"/>
        <end position="345"/>
    </location>
</feature>
<sequence>MHLPEGPLPLDPIQAIRDALAHCHGDLVQTGSPAIFCSMLPTHWRSNKSLPLAFKVVTLDNVEDGTVVTIRAGNDENCCGELRNFTAIMKNGVAKFNDLRFVGRSGRGKSFSLTIQIGTNQIATYNKAIKVTVDGPREPRSKSNYQYGHGLHQLGLFSPWVESAIFCSPAWPYPHPALVKGTLQLPPTDIFQQPFSPTSVLPAVYSIDHPSKYAMEYIPLTGKTLSTISTTTTTTAPLTIPGSPARTTPPRSPSESGSEVTTEEVRSSAFVPIRQNTLPHHLPPVTKPSSSSPERIIPKKPTEGTRNELKAPTAYISNKSASKRTTPNTTTPSTTTTKLSSTTTTKAVVWRPY</sequence>
<evidence type="ECO:0000256" key="4">
    <source>
        <dbReference type="ARBA" id="ARBA00023242"/>
    </source>
</evidence>
<evidence type="ECO:0000256" key="2">
    <source>
        <dbReference type="ARBA" id="ARBA00023015"/>
    </source>
</evidence>
<accession>A0ABM1JHB9</accession>
<dbReference type="RefSeq" id="XP_015191857.1">
    <property type="nucleotide sequence ID" value="XM_015336371.1"/>
</dbReference>
<evidence type="ECO:0000313" key="7">
    <source>
        <dbReference type="Proteomes" id="UP000694924"/>
    </source>
</evidence>
<evidence type="ECO:0000259" key="6">
    <source>
        <dbReference type="PROSITE" id="PS51062"/>
    </source>
</evidence>
<dbReference type="InterPro" id="IPR012346">
    <property type="entry name" value="p53/RUNT-type_TF_DNA-bd_sf"/>
</dbReference>
<feature type="domain" description="Runt" evidence="6">
    <location>
        <begin position="15"/>
        <end position="141"/>
    </location>
</feature>
<keyword evidence="2" id="KW-0805">Transcription regulation</keyword>
<feature type="compositionally biased region" description="Basic and acidic residues" evidence="5">
    <location>
        <begin position="296"/>
        <end position="309"/>
    </location>
</feature>
<keyword evidence="4" id="KW-0539">Nucleus</keyword>
<dbReference type="PRINTS" id="PR00967">
    <property type="entry name" value="ONCOGENEAML1"/>
</dbReference>
<dbReference type="SUPFAM" id="SSF49417">
    <property type="entry name" value="p53-like transcription factors"/>
    <property type="match status" value="1"/>
</dbReference>
<feature type="compositionally biased region" description="Polar residues" evidence="5">
    <location>
        <begin position="315"/>
        <end position="324"/>
    </location>
</feature>
<protein>
    <submittedName>
        <fullName evidence="8">Segmentation protein Runt-like</fullName>
    </submittedName>
</protein>
<name>A0ABM1JHB9_POLDO</name>
<dbReference type="PANTHER" id="PTHR11950:SF31">
    <property type="entry name" value="SEGMENTATION PROTEIN RUNT"/>
    <property type="match status" value="1"/>
</dbReference>
<feature type="region of interest" description="Disordered" evidence="5">
    <location>
        <begin position="233"/>
        <end position="345"/>
    </location>
</feature>
<dbReference type="InterPro" id="IPR008967">
    <property type="entry name" value="p53-like_TF_DNA-bd_sf"/>
</dbReference>
<dbReference type="Pfam" id="PF00853">
    <property type="entry name" value="Runt"/>
    <property type="match status" value="1"/>
</dbReference>
<evidence type="ECO:0000256" key="5">
    <source>
        <dbReference type="SAM" id="MobiDB-lite"/>
    </source>
</evidence>
<proteinExistence type="predicted"/>
<gene>
    <name evidence="8" type="primary">LOC107074706</name>
</gene>
<feature type="compositionally biased region" description="Low complexity" evidence="5">
    <location>
        <begin position="233"/>
        <end position="260"/>
    </location>
</feature>
<dbReference type="InterPro" id="IPR013524">
    <property type="entry name" value="Runt_dom"/>
</dbReference>
<evidence type="ECO:0000313" key="8">
    <source>
        <dbReference type="RefSeq" id="XP_015191857.1"/>
    </source>
</evidence>